<dbReference type="GO" id="GO:0042773">
    <property type="term" value="P:ATP synthesis coupled electron transport"/>
    <property type="evidence" value="ECO:0007669"/>
    <property type="project" value="InterPro"/>
</dbReference>
<dbReference type="GO" id="GO:0005886">
    <property type="term" value="C:plasma membrane"/>
    <property type="evidence" value="ECO:0007669"/>
    <property type="project" value="UniProtKB-SubCell"/>
</dbReference>
<accession>A0A8E0NBI2</accession>
<keyword evidence="5 8" id="KW-1133">Transmembrane helix</keyword>
<organism evidence="10 11">
    <name type="scientific">Brevundimonas abyssalis TAR-001</name>
    <dbReference type="NCBI Taxonomy" id="1391729"/>
    <lineage>
        <taxon>Bacteria</taxon>
        <taxon>Pseudomonadati</taxon>
        <taxon>Pseudomonadota</taxon>
        <taxon>Alphaproteobacteria</taxon>
        <taxon>Caulobacterales</taxon>
        <taxon>Caulobacteraceae</taxon>
        <taxon>Brevundimonas</taxon>
    </lineage>
</organism>
<dbReference type="InterPro" id="IPR050586">
    <property type="entry name" value="CPA3_Na-H_Antiporter_D"/>
</dbReference>
<dbReference type="InterPro" id="IPR003918">
    <property type="entry name" value="NADH_UbQ_OxRdtase"/>
</dbReference>
<gene>
    <name evidence="10" type="ORF">MBEBAB_1500</name>
</gene>
<sequence length="289" mass="30397">MTASAIAPWVVAPVIIPALAAALILLVMRHKLTLSRVTTLGVCVALVAISAVMLGHTATGAVEVYAMGDWSAPFGIVLVLDRLSAMMVLLTSVVALGVLIYAIATGLDRKGWHFHPLFQFQLLGLNGAFLTGDLFNLFVFFEVMLLASYGLMLHGQGAARLKAGVQYVIINLAGSTLFLVAVGMLYGVTGTLNMADMALRVAAAPEGDQALIKAASLLLITVFALKAALVPLHFWLPRTYASTSGAVAALFAIMTKVGAYSIIRVTTLIFGDDAQASAWRPPTGCCPPP</sequence>
<evidence type="ECO:0000256" key="1">
    <source>
        <dbReference type="ARBA" id="ARBA00004651"/>
    </source>
</evidence>
<feature type="transmembrane region" description="Helical" evidence="8">
    <location>
        <begin position="82"/>
        <end position="104"/>
    </location>
</feature>
<protein>
    <submittedName>
        <fullName evidence="10">Na(+) H(+) antiporter subunit D</fullName>
    </submittedName>
</protein>
<evidence type="ECO:0000256" key="5">
    <source>
        <dbReference type="ARBA" id="ARBA00022989"/>
    </source>
</evidence>
<evidence type="ECO:0000313" key="10">
    <source>
        <dbReference type="EMBL" id="GAD59250.1"/>
    </source>
</evidence>
<evidence type="ECO:0000256" key="7">
    <source>
        <dbReference type="RuleBase" id="RU000320"/>
    </source>
</evidence>
<dbReference type="PRINTS" id="PR01437">
    <property type="entry name" value="NUOXDRDTASE4"/>
</dbReference>
<evidence type="ECO:0000256" key="3">
    <source>
        <dbReference type="ARBA" id="ARBA00022475"/>
    </source>
</evidence>
<dbReference type="AlphaFoldDB" id="A0A8E0NBI2"/>
<feature type="transmembrane region" description="Helical" evidence="8">
    <location>
        <begin position="210"/>
        <end position="234"/>
    </location>
</feature>
<keyword evidence="3" id="KW-1003">Cell membrane</keyword>
<dbReference type="GO" id="GO:0008137">
    <property type="term" value="F:NADH dehydrogenase (ubiquinone) activity"/>
    <property type="evidence" value="ECO:0007669"/>
    <property type="project" value="InterPro"/>
</dbReference>
<reference evidence="11" key="1">
    <citation type="journal article" date="2013" name="Genome Announc.">
        <title>Draft Genome Sequence of the Dimorphic Prosthecate Bacterium Brevundimonas abyssalis TAR-001T.</title>
        <authorList>
            <person name="Tsubouchi T."/>
            <person name="Nishi S."/>
            <person name="Usui K."/>
            <person name="Shimane Y."/>
            <person name="Takaki Y."/>
            <person name="Maruyama T."/>
            <person name="Hatada Y."/>
        </authorList>
    </citation>
    <scope>NUCLEOTIDE SEQUENCE [LARGE SCALE GENOMIC DNA]</scope>
    <source>
        <strain evidence="11">TAR-001</strain>
    </source>
</reference>
<feature type="transmembrane region" description="Helical" evidence="8">
    <location>
        <begin position="240"/>
        <end position="263"/>
    </location>
</feature>
<evidence type="ECO:0000259" key="9">
    <source>
        <dbReference type="Pfam" id="PF00361"/>
    </source>
</evidence>
<comment type="caution">
    <text evidence="10">The sequence shown here is derived from an EMBL/GenBank/DDBJ whole genome shotgun (WGS) entry which is preliminary data.</text>
</comment>
<evidence type="ECO:0000256" key="6">
    <source>
        <dbReference type="ARBA" id="ARBA00023136"/>
    </source>
</evidence>
<dbReference type="PANTHER" id="PTHR42703:SF1">
    <property type="entry name" value="NA(+)_H(+) ANTIPORTER SUBUNIT D1"/>
    <property type="match status" value="1"/>
</dbReference>
<dbReference type="EMBL" id="BATC01000022">
    <property type="protein sequence ID" value="GAD59250.1"/>
    <property type="molecule type" value="Genomic_DNA"/>
</dbReference>
<dbReference type="RefSeq" id="WP_021697345.1">
    <property type="nucleotide sequence ID" value="NZ_BATC01000022.1"/>
</dbReference>
<feature type="transmembrane region" description="Helical" evidence="8">
    <location>
        <begin position="6"/>
        <end position="28"/>
    </location>
</feature>
<evidence type="ECO:0000256" key="2">
    <source>
        <dbReference type="ARBA" id="ARBA00005346"/>
    </source>
</evidence>
<dbReference type="Proteomes" id="UP000016569">
    <property type="component" value="Unassembled WGS sequence"/>
</dbReference>
<feature type="domain" description="NADH:quinone oxidoreductase/Mrp antiporter transmembrane" evidence="9">
    <location>
        <begin position="132"/>
        <end position="272"/>
    </location>
</feature>
<proteinExistence type="inferred from homology"/>
<comment type="similarity">
    <text evidence="2">Belongs to the CPA3 antiporters (TC 2.A.63) subunit D family.</text>
</comment>
<dbReference type="InterPro" id="IPR001750">
    <property type="entry name" value="ND/Mrp_TM"/>
</dbReference>
<evidence type="ECO:0000256" key="4">
    <source>
        <dbReference type="ARBA" id="ARBA00022692"/>
    </source>
</evidence>
<keyword evidence="11" id="KW-1185">Reference proteome</keyword>
<evidence type="ECO:0000256" key="8">
    <source>
        <dbReference type="SAM" id="Phobius"/>
    </source>
</evidence>
<dbReference type="Pfam" id="PF00361">
    <property type="entry name" value="Proton_antipo_M"/>
    <property type="match status" value="1"/>
</dbReference>
<evidence type="ECO:0000313" key="11">
    <source>
        <dbReference type="Proteomes" id="UP000016569"/>
    </source>
</evidence>
<comment type="subcellular location">
    <subcellularLocation>
        <location evidence="1">Cell membrane</location>
        <topology evidence="1">Multi-pass membrane protein</topology>
    </subcellularLocation>
    <subcellularLocation>
        <location evidence="7">Membrane</location>
        <topology evidence="7">Multi-pass membrane protein</topology>
    </subcellularLocation>
</comment>
<feature type="transmembrane region" description="Helical" evidence="8">
    <location>
        <begin position="167"/>
        <end position="189"/>
    </location>
</feature>
<name>A0A8E0NBI2_9CAUL</name>
<keyword evidence="6 8" id="KW-0472">Membrane</keyword>
<feature type="transmembrane region" description="Helical" evidence="8">
    <location>
        <begin position="40"/>
        <end position="62"/>
    </location>
</feature>
<dbReference type="PANTHER" id="PTHR42703">
    <property type="entry name" value="NADH DEHYDROGENASE"/>
    <property type="match status" value="1"/>
</dbReference>
<keyword evidence="4 7" id="KW-0812">Transmembrane</keyword>
<feature type="transmembrane region" description="Helical" evidence="8">
    <location>
        <begin position="125"/>
        <end position="147"/>
    </location>
</feature>